<dbReference type="PROSITE" id="PS00086">
    <property type="entry name" value="CYTOCHROME_P450"/>
    <property type="match status" value="1"/>
</dbReference>
<keyword evidence="6 7" id="KW-0408">Iron</keyword>
<accession>A0AAD4LL68</accession>
<evidence type="ECO:0000256" key="2">
    <source>
        <dbReference type="ARBA" id="ARBA00005179"/>
    </source>
</evidence>
<evidence type="ECO:0000313" key="10">
    <source>
        <dbReference type="Proteomes" id="UP001201163"/>
    </source>
</evidence>
<dbReference type="InterPro" id="IPR002401">
    <property type="entry name" value="Cyt_P450_E_grp-I"/>
</dbReference>
<comment type="pathway">
    <text evidence="2">Secondary metabolite biosynthesis.</text>
</comment>
<gene>
    <name evidence="9" type="ORF">EDB92DRAFT_1796670</name>
</gene>
<keyword evidence="5 8" id="KW-0560">Oxidoreductase</keyword>
<dbReference type="PANTHER" id="PTHR24305:SF157">
    <property type="entry name" value="N-ACETYLTRYPTOPHAN 6-HYDROXYLASE IVOC-RELATED"/>
    <property type="match status" value="1"/>
</dbReference>
<name>A0AAD4LL68_9AGAM</name>
<feature type="binding site" description="axial binding residue" evidence="7">
    <location>
        <position position="453"/>
    </location>
    <ligand>
        <name>heme</name>
        <dbReference type="ChEBI" id="CHEBI:30413"/>
    </ligand>
    <ligandPart>
        <name>Fe</name>
        <dbReference type="ChEBI" id="CHEBI:18248"/>
    </ligandPart>
</feature>
<dbReference type="EMBL" id="JAKELL010000019">
    <property type="protein sequence ID" value="KAH8993132.1"/>
    <property type="molecule type" value="Genomic_DNA"/>
</dbReference>
<keyword evidence="10" id="KW-1185">Reference proteome</keyword>
<comment type="similarity">
    <text evidence="3 8">Belongs to the cytochrome P450 family.</text>
</comment>
<evidence type="ECO:0000256" key="5">
    <source>
        <dbReference type="ARBA" id="ARBA00023002"/>
    </source>
</evidence>
<evidence type="ECO:0000256" key="4">
    <source>
        <dbReference type="ARBA" id="ARBA00022723"/>
    </source>
</evidence>
<keyword evidence="8 9" id="KW-0503">Monooxygenase</keyword>
<dbReference type="Proteomes" id="UP001201163">
    <property type="component" value="Unassembled WGS sequence"/>
</dbReference>
<evidence type="ECO:0000256" key="8">
    <source>
        <dbReference type="RuleBase" id="RU000461"/>
    </source>
</evidence>
<dbReference type="GO" id="GO:0004497">
    <property type="term" value="F:monooxygenase activity"/>
    <property type="evidence" value="ECO:0007669"/>
    <property type="project" value="UniProtKB-KW"/>
</dbReference>
<evidence type="ECO:0000256" key="3">
    <source>
        <dbReference type="ARBA" id="ARBA00010617"/>
    </source>
</evidence>
<dbReference type="CDD" id="cd11062">
    <property type="entry name" value="CYP58-like"/>
    <property type="match status" value="1"/>
</dbReference>
<dbReference type="SUPFAM" id="SSF48264">
    <property type="entry name" value="Cytochrome P450"/>
    <property type="match status" value="1"/>
</dbReference>
<proteinExistence type="inferred from homology"/>
<evidence type="ECO:0000256" key="6">
    <source>
        <dbReference type="ARBA" id="ARBA00023004"/>
    </source>
</evidence>
<dbReference type="GO" id="GO:0005506">
    <property type="term" value="F:iron ion binding"/>
    <property type="evidence" value="ECO:0007669"/>
    <property type="project" value="InterPro"/>
</dbReference>
<dbReference type="AlphaFoldDB" id="A0AAD4LL68"/>
<dbReference type="GO" id="GO:0016705">
    <property type="term" value="F:oxidoreductase activity, acting on paired donors, with incorporation or reduction of molecular oxygen"/>
    <property type="evidence" value="ECO:0007669"/>
    <property type="project" value="InterPro"/>
</dbReference>
<dbReference type="Gene3D" id="1.10.630.10">
    <property type="entry name" value="Cytochrome P450"/>
    <property type="match status" value="1"/>
</dbReference>
<dbReference type="Pfam" id="PF00067">
    <property type="entry name" value="p450"/>
    <property type="match status" value="1"/>
</dbReference>
<protein>
    <submittedName>
        <fullName evidence="9">P450 monooxygenase</fullName>
    </submittedName>
</protein>
<dbReference type="PRINTS" id="PR00463">
    <property type="entry name" value="EP450I"/>
</dbReference>
<organism evidence="9 10">
    <name type="scientific">Lactarius akahatsu</name>
    <dbReference type="NCBI Taxonomy" id="416441"/>
    <lineage>
        <taxon>Eukaryota</taxon>
        <taxon>Fungi</taxon>
        <taxon>Dikarya</taxon>
        <taxon>Basidiomycota</taxon>
        <taxon>Agaricomycotina</taxon>
        <taxon>Agaricomycetes</taxon>
        <taxon>Russulales</taxon>
        <taxon>Russulaceae</taxon>
        <taxon>Lactarius</taxon>
    </lineage>
</organism>
<dbReference type="PANTHER" id="PTHR24305">
    <property type="entry name" value="CYTOCHROME P450"/>
    <property type="match status" value="1"/>
</dbReference>
<keyword evidence="4 7" id="KW-0479">Metal-binding</keyword>
<evidence type="ECO:0000256" key="7">
    <source>
        <dbReference type="PIRSR" id="PIRSR602401-1"/>
    </source>
</evidence>
<dbReference type="GO" id="GO:0020037">
    <property type="term" value="F:heme binding"/>
    <property type="evidence" value="ECO:0007669"/>
    <property type="project" value="InterPro"/>
</dbReference>
<evidence type="ECO:0000256" key="1">
    <source>
        <dbReference type="ARBA" id="ARBA00001971"/>
    </source>
</evidence>
<evidence type="ECO:0000313" key="9">
    <source>
        <dbReference type="EMBL" id="KAH8993132.1"/>
    </source>
</evidence>
<comment type="caution">
    <text evidence="9">The sequence shown here is derived from an EMBL/GenBank/DDBJ whole genome shotgun (WGS) entry which is preliminary data.</text>
</comment>
<comment type="cofactor">
    <cofactor evidence="1 7">
        <name>heme</name>
        <dbReference type="ChEBI" id="CHEBI:30413"/>
    </cofactor>
</comment>
<reference evidence="9" key="1">
    <citation type="submission" date="2022-01" db="EMBL/GenBank/DDBJ databases">
        <title>Comparative genomics reveals a dynamic genome evolution in the ectomycorrhizal milk-cap (Lactarius) mushrooms.</title>
        <authorList>
            <consortium name="DOE Joint Genome Institute"/>
            <person name="Lebreton A."/>
            <person name="Tang N."/>
            <person name="Kuo A."/>
            <person name="LaButti K."/>
            <person name="Drula E."/>
            <person name="Barry K."/>
            <person name="Clum A."/>
            <person name="Lipzen A."/>
            <person name="Mousain D."/>
            <person name="Ng V."/>
            <person name="Wang R."/>
            <person name="Wang X."/>
            <person name="Dai Y."/>
            <person name="Henrissat B."/>
            <person name="Grigoriev I.V."/>
            <person name="Guerin-Laguette A."/>
            <person name="Yu F."/>
            <person name="Martin F.M."/>
        </authorList>
    </citation>
    <scope>NUCLEOTIDE SEQUENCE</scope>
    <source>
        <strain evidence="9">QP</strain>
    </source>
</reference>
<dbReference type="InterPro" id="IPR036396">
    <property type="entry name" value="Cyt_P450_sf"/>
</dbReference>
<dbReference type="InterPro" id="IPR001128">
    <property type="entry name" value="Cyt_P450"/>
</dbReference>
<sequence length="510" mass="57221">MSLFSPPVSGYLVALAAILSPFVWRIVYNLYFHPLSHFPGPKLAACSRLWLAYRELIKGESLSDLRAQLHRQYGEIIRWAPNELHFSNPAAYNDIYNNKNKWDKDHSLYRAYDLDTSTFGLTHYSDAKQRRDVLAPFFSRTSIVQLQDLIQERVGRSPTDEVAVHFLINASGEHKSSDLVLGFHCFAVDIIMNLCYAKNWDATKVPDFRSDIVLASQAVLPIFTMNKYSGPLLKMMRYIPMRLGKKYGTPVTKALFLLRETLMHQVYGVLRNPSSLENASYKTIYHSLLGRDAKGRRSLSKVNLWHEAGALLGGGSDTIATASTTISYYVLHNPEVQQRLVNELRTAWPVLEEVPRYEVLEKLHLLQTAVVKEGVRMFPEGASLPRVVPPEGATITGTFIPGGAIVGQSYVHVNFSPAVFPDPHAFIPDRWLGEDAKAHEAALATFSKGPRGCVGINLAYCELQLVIAAVFRRFDVTLDAKRSGNLTTVEHFVPVFKGPHLRAYCKSVSD</sequence>
<dbReference type="PRINTS" id="PR00385">
    <property type="entry name" value="P450"/>
</dbReference>
<dbReference type="InterPro" id="IPR050121">
    <property type="entry name" value="Cytochrome_P450_monoxygenase"/>
</dbReference>
<dbReference type="InterPro" id="IPR017972">
    <property type="entry name" value="Cyt_P450_CS"/>
</dbReference>
<keyword evidence="7 8" id="KW-0349">Heme</keyword>